<name>A0ABU5DWP9_9PROT</name>
<dbReference type="Proteomes" id="UP001271769">
    <property type="component" value="Unassembled WGS sequence"/>
</dbReference>
<evidence type="ECO:0000256" key="1">
    <source>
        <dbReference type="SAM" id="Phobius"/>
    </source>
</evidence>
<dbReference type="PANTHER" id="PTHR43081">
    <property type="entry name" value="ADENYLATE CYCLASE, TERMINAL-DIFFERENTIATION SPECIFIC-RELATED"/>
    <property type="match status" value="1"/>
</dbReference>
<protein>
    <submittedName>
        <fullName evidence="3">Adenylate/guanylate cyclase domain-containing protein</fullName>
        <ecNumber evidence="3">4.6.1.-</ecNumber>
    </submittedName>
</protein>
<dbReference type="GO" id="GO:0016829">
    <property type="term" value="F:lyase activity"/>
    <property type="evidence" value="ECO:0007669"/>
    <property type="project" value="UniProtKB-KW"/>
</dbReference>
<keyword evidence="1" id="KW-0812">Transmembrane</keyword>
<accession>A0ABU5DWP9</accession>
<organism evidence="3 4">
    <name type="scientific">Dongia rigui</name>
    <dbReference type="NCBI Taxonomy" id="940149"/>
    <lineage>
        <taxon>Bacteria</taxon>
        <taxon>Pseudomonadati</taxon>
        <taxon>Pseudomonadota</taxon>
        <taxon>Alphaproteobacteria</taxon>
        <taxon>Rhodospirillales</taxon>
        <taxon>Dongiaceae</taxon>
        <taxon>Dongia</taxon>
    </lineage>
</organism>
<keyword evidence="3" id="KW-0456">Lyase</keyword>
<gene>
    <name evidence="3" type="ORF">SMD31_07400</name>
</gene>
<dbReference type="InterPro" id="IPR050697">
    <property type="entry name" value="Adenylyl/Guanylyl_Cyclase_3/4"/>
</dbReference>
<dbReference type="SUPFAM" id="SSF55073">
    <property type="entry name" value="Nucleotide cyclase"/>
    <property type="match status" value="1"/>
</dbReference>
<dbReference type="RefSeq" id="WP_320500169.1">
    <property type="nucleotide sequence ID" value="NZ_JAXCLX010000001.1"/>
</dbReference>
<evidence type="ECO:0000313" key="3">
    <source>
        <dbReference type="EMBL" id="MDY0871742.1"/>
    </source>
</evidence>
<dbReference type="PANTHER" id="PTHR43081:SF1">
    <property type="entry name" value="ADENYLATE CYCLASE, TERMINAL-DIFFERENTIATION SPECIFIC"/>
    <property type="match status" value="1"/>
</dbReference>
<reference evidence="3 4" key="1">
    <citation type="journal article" date="2013" name="Antonie Van Leeuwenhoek">
        <title>Dongia rigui sp. nov., isolated from freshwater of a large wetland in Korea.</title>
        <authorList>
            <person name="Baik K.S."/>
            <person name="Hwang Y.M."/>
            <person name="Choi J.S."/>
            <person name="Kwon J."/>
            <person name="Seong C.N."/>
        </authorList>
    </citation>
    <scope>NUCLEOTIDE SEQUENCE [LARGE SCALE GENOMIC DNA]</scope>
    <source>
        <strain evidence="3 4">04SU4-P</strain>
    </source>
</reference>
<dbReference type="PROSITE" id="PS50125">
    <property type="entry name" value="GUANYLATE_CYCLASE_2"/>
    <property type="match status" value="1"/>
</dbReference>
<evidence type="ECO:0000259" key="2">
    <source>
        <dbReference type="PROSITE" id="PS50125"/>
    </source>
</evidence>
<keyword evidence="1" id="KW-0472">Membrane</keyword>
<keyword evidence="4" id="KW-1185">Reference proteome</keyword>
<evidence type="ECO:0000313" key="4">
    <source>
        <dbReference type="Proteomes" id="UP001271769"/>
    </source>
</evidence>
<proteinExistence type="predicted"/>
<comment type="caution">
    <text evidence="3">The sequence shown here is derived from an EMBL/GenBank/DDBJ whole genome shotgun (WGS) entry which is preliminary data.</text>
</comment>
<feature type="transmembrane region" description="Helical" evidence="1">
    <location>
        <begin position="438"/>
        <end position="457"/>
    </location>
</feature>
<dbReference type="EC" id="4.6.1.-" evidence="3"/>
<dbReference type="Pfam" id="PF05226">
    <property type="entry name" value="CHASE2"/>
    <property type="match status" value="1"/>
</dbReference>
<dbReference type="InterPro" id="IPR029787">
    <property type="entry name" value="Nucleotide_cyclase"/>
</dbReference>
<feature type="transmembrane region" description="Helical" evidence="1">
    <location>
        <begin position="21"/>
        <end position="41"/>
    </location>
</feature>
<dbReference type="EMBL" id="JAXCLX010000001">
    <property type="protein sequence ID" value="MDY0871742.1"/>
    <property type="molecule type" value="Genomic_DNA"/>
</dbReference>
<dbReference type="InterPro" id="IPR001054">
    <property type="entry name" value="A/G_cyclase"/>
</dbReference>
<dbReference type="SMART" id="SM00044">
    <property type="entry name" value="CYCc"/>
    <property type="match status" value="1"/>
</dbReference>
<dbReference type="Gene3D" id="3.30.70.1230">
    <property type="entry name" value="Nucleotide cyclase"/>
    <property type="match status" value="1"/>
</dbReference>
<feature type="transmembrane region" description="Helical" evidence="1">
    <location>
        <begin position="407"/>
        <end position="426"/>
    </location>
</feature>
<feature type="domain" description="Guanylate cyclase" evidence="2">
    <location>
        <begin position="499"/>
        <end position="637"/>
    </location>
</feature>
<dbReference type="InterPro" id="IPR007890">
    <property type="entry name" value="CHASE2"/>
</dbReference>
<dbReference type="CDD" id="cd07302">
    <property type="entry name" value="CHD"/>
    <property type="match status" value="1"/>
</dbReference>
<sequence>MGFVNSIGSFFGRIARAKFGRIEGIIIPIALLMAALTLRTYDPPMVQQMRNIVFDNYQRITPRPYDPTVPIRIGDIDEKSLNIFGQWPWSRSQMARIIDRLRELGAAVVALDIIYAESDRTAPAAVAKNLPDDGSFDAAKQMLLKLPDPDQDLAQSLAQIPTVVPFAALGADPQRPQMLPLRKAGYAFAGDNPDQFIAPWRYWVSSLPELEKTAAGIGSVNADPDPDGIIRQVSLFLKLPDPGNPTPYYPSMAAETLRIAQGQTTYAIKSSGASGVISFGEHTGISVVKIGQALVPTTPQGAVILYDSGHQAERFFSLADLMSPDFDPSIVAGRIIFIGSSVEGLKDYKPTPNDESMTGVEIHAQIAEQIFSSKYLQRPDWADGLEWVTLTVLGAVLTILAQLRRALVGFGIAAFGILGSFGASYYMFQYQGFLLDPLYPAGAAFLIFVTATLIGYVRTEQEKAQVRGAFSLYLSPVLVDQVSKNREQLKLGGENRDLTVMFCDIRGFTKMSEGLDPQQLTHVINQFLTPMTDIIQANGGTIDKYIGDCIMAFWNAPLDIPQHERKAVLAAYGMRSELVRLNETLAAEAAATGAKKIEIKIGIGLNTGIACVGNMGSKQRFGYSALGDTVNTASRLESLSPAYFVDLVLGEETAAAAPDFALLELDQVRVKGKNVPVRIYTGLGDEKVAQSNSFVALKSLHDAMLAAYRHQSWSSAKASLALAREAAPESLGRFYDMYEARIAEYAANPPPEDWDGVYVAMTKGG</sequence>
<feature type="transmembrane region" description="Helical" evidence="1">
    <location>
        <begin position="381"/>
        <end position="400"/>
    </location>
</feature>
<dbReference type="SMART" id="SM01080">
    <property type="entry name" value="CHASE2"/>
    <property type="match status" value="1"/>
</dbReference>
<dbReference type="Pfam" id="PF00211">
    <property type="entry name" value="Guanylate_cyc"/>
    <property type="match status" value="1"/>
</dbReference>
<keyword evidence="1" id="KW-1133">Transmembrane helix</keyword>